<dbReference type="GO" id="GO:0004803">
    <property type="term" value="F:transposase activity"/>
    <property type="evidence" value="ECO:0007669"/>
    <property type="project" value="InterPro"/>
</dbReference>
<dbReference type="GO" id="GO:0006313">
    <property type="term" value="P:DNA transposition"/>
    <property type="evidence" value="ECO:0007669"/>
    <property type="project" value="InterPro"/>
</dbReference>
<dbReference type="SUPFAM" id="SSF143422">
    <property type="entry name" value="Transposase IS200-like"/>
    <property type="match status" value="1"/>
</dbReference>
<dbReference type="InterPro" id="IPR002686">
    <property type="entry name" value="Transposase_17"/>
</dbReference>
<dbReference type="InterPro" id="IPR052715">
    <property type="entry name" value="RAYT_transposase"/>
</dbReference>
<dbReference type="OrthoDB" id="9794403at2"/>
<dbReference type="InParanoid" id="A0A540V7U3"/>
<protein>
    <submittedName>
        <fullName evidence="2">Transposase</fullName>
    </submittedName>
</protein>
<dbReference type="InterPro" id="IPR036515">
    <property type="entry name" value="Transposase_17_sf"/>
</dbReference>
<evidence type="ECO:0000313" key="3">
    <source>
        <dbReference type="Proteomes" id="UP000317371"/>
    </source>
</evidence>
<dbReference type="PANTHER" id="PTHR36966:SF1">
    <property type="entry name" value="REP-ASSOCIATED TYROSINE TRANSPOSASE"/>
    <property type="match status" value="1"/>
</dbReference>
<feature type="domain" description="Transposase IS200-like" evidence="1">
    <location>
        <begin position="29"/>
        <end position="174"/>
    </location>
</feature>
<comment type="caution">
    <text evidence="2">The sequence shown here is derived from an EMBL/GenBank/DDBJ whole genome shotgun (WGS) entry which is preliminary data.</text>
</comment>
<keyword evidence="3" id="KW-1185">Reference proteome</keyword>
<dbReference type="PANTHER" id="PTHR36966">
    <property type="entry name" value="REP-ASSOCIATED TYROSINE TRANSPOSASE"/>
    <property type="match status" value="1"/>
</dbReference>
<organism evidence="2 3">
    <name type="scientific">Litorilinea aerophila</name>
    <dbReference type="NCBI Taxonomy" id="1204385"/>
    <lineage>
        <taxon>Bacteria</taxon>
        <taxon>Bacillati</taxon>
        <taxon>Chloroflexota</taxon>
        <taxon>Caldilineae</taxon>
        <taxon>Caldilineales</taxon>
        <taxon>Caldilineaceae</taxon>
        <taxon>Litorilinea</taxon>
    </lineage>
</organism>
<dbReference type="AlphaFoldDB" id="A0A540V7U3"/>
<name>A0A540V7U3_9CHLR</name>
<reference evidence="2 3" key="1">
    <citation type="submission" date="2019-06" db="EMBL/GenBank/DDBJ databases">
        <title>Genome sequence of Litorilinea aerophila BAA-2444.</title>
        <authorList>
            <person name="Maclea K.S."/>
            <person name="Maurais E.G."/>
            <person name="Iannazzi L.C."/>
        </authorList>
    </citation>
    <scope>NUCLEOTIDE SEQUENCE [LARGE SCALE GENOMIC DNA]</scope>
    <source>
        <strain evidence="2 3">ATCC BAA-2444</strain>
    </source>
</reference>
<evidence type="ECO:0000259" key="1">
    <source>
        <dbReference type="SMART" id="SM01321"/>
    </source>
</evidence>
<dbReference type="EMBL" id="VIGC01000112">
    <property type="protein sequence ID" value="TQE92802.1"/>
    <property type="molecule type" value="Genomic_DNA"/>
</dbReference>
<dbReference type="SMART" id="SM01321">
    <property type="entry name" value="Y1_Tnp"/>
    <property type="match status" value="1"/>
</dbReference>
<proteinExistence type="predicted"/>
<dbReference type="GO" id="GO:0043565">
    <property type="term" value="F:sequence-specific DNA binding"/>
    <property type="evidence" value="ECO:0007669"/>
    <property type="project" value="TreeGrafter"/>
</dbReference>
<accession>A0A540V7U3</accession>
<dbReference type="Proteomes" id="UP000317371">
    <property type="component" value="Unassembled WGS sequence"/>
</dbReference>
<evidence type="ECO:0000313" key="2">
    <source>
        <dbReference type="EMBL" id="TQE92802.1"/>
    </source>
</evidence>
<gene>
    <name evidence="2" type="ORF">FKZ61_23875</name>
</gene>
<sequence length="187" mass="21203">MTDQNDSSGKFRGKYRIPSARAAWWDYAAPGAYFITICTAGRRPFFGRVAKGEMHLSPIGEIAAQYWQEIPRHTAGHVSLDVFVVMPNHVHGIIVIHDSPVAAPVTPNTDDHPMAAISPRAGSLGAIVRSYKSAVSRWCRQNGYPEFAWQARFHDHIIRNPQEYERIAAYIVANPLNWDEDRYFHEE</sequence>
<dbReference type="Gene3D" id="3.30.70.1290">
    <property type="entry name" value="Transposase IS200-like"/>
    <property type="match status" value="1"/>
</dbReference>